<gene>
    <name evidence="1" type="ORF">EVOR1521_LOCUS23920</name>
</gene>
<organism evidence="1 2">
    <name type="scientific">Effrenium voratum</name>
    <dbReference type="NCBI Taxonomy" id="2562239"/>
    <lineage>
        <taxon>Eukaryota</taxon>
        <taxon>Sar</taxon>
        <taxon>Alveolata</taxon>
        <taxon>Dinophyceae</taxon>
        <taxon>Suessiales</taxon>
        <taxon>Symbiodiniaceae</taxon>
        <taxon>Effrenium</taxon>
    </lineage>
</organism>
<name>A0AA36J6Q5_9DINO</name>
<evidence type="ECO:0000313" key="2">
    <source>
        <dbReference type="Proteomes" id="UP001178507"/>
    </source>
</evidence>
<comment type="caution">
    <text evidence="1">The sequence shown here is derived from an EMBL/GenBank/DDBJ whole genome shotgun (WGS) entry which is preliminary data.</text>
</comment>
<proteinExistence type="predicted"/>
<dbReference type="AlphaFoldDB" id="A0AA36J6Q5"/>
<dbReference type="Proteomes" id="UP001178507">
    <property type="component" value="Unassembled WGS sequence"/>
</dbReference>
<accession>A0AA36J6Q5</accession>
<reference evidence="1" key="1">
    <citation type="submission" date="2023-08" db="EMBL/GenBank/DDBJ databases">
        <authorList>
            <person name="Chen Y."/>
            <person name="Shah S."/>
            <person name="Dougan E. K."/>
            <person name="Thang M."/>
            <person name="Chan C."/>
        </authorList>
    </citation>
    <scope>NUCLEOTIDE SEQUENCE</scope>
</reference>
<protein>
    <submittedName>
        <fullName evidence="1">Uncharacterized protein</fullName>
    </submittedName>
</protein>
<keyword evidence="2" id="KW-1185">Reference proteome</keyword>
<dbReference type="EMBL" id="CAUJNA010003380">
    <property type="protein sequence ID" value="CAJ1400607.1"/>
    <property type="molecule type" value="Genomic_DNA"/>
</dbReference>
<evidence type="ECO:0000313" key="1">
    <source>
        <dbReference type="EMBL" id="CAJ1400607.1"/>
    </source>
</evidence>
<sequence>MLCPRCSVVQQKRNWRPAQWRSSDPYIHGNLGCKQCGCASDEEIDTHLARVGRLLSFAAPHQGWLDSWMERWSNLGRSTIKYLSHHGTLQCRPGAEAEDPGTLPPLLVIRNAALALALRLIWPTHGRWLTNAVTAGDYIEAIFGVTNIVGTWTGFSRFVAVMVMNLRFLVRSLPFTTSQLLQKIWTYSDLCEMVKSVDLATRRRAAAAGW</sequence>